<reference evidence="13 14" key="1">
    <citation type="submission" date="2020-03" db="EMBL/GenBank/DDBJ databases">
        <title>Genomic Encyclopedia of Type Strains, Phase IV (KMG-IV): sequencing the most valuable type-strain genomes for metagenomic binning, comparative biology and taxonomic classification.</title>
        <authorList>
            <person name="Goeker M."/>
        </authorList>
    </citation>
    <scope>NUCLEOTIDE SEQUENCE [LARGE SCALE GENOMIC DNA]</scope>
    <source>
        <strain evidence="13 14">DSM 5718</strain>
    </source>
</reference>
<dbReference type="EMBL" id="JAASRN010000003">
    <property type="protein sequence ID" value="NIK74471.1"/>
    <property type="molecule type" value="Genomic_DNA"/>
</dbReference>
<keyword evidence="3 8" id="KW-1134">Transmembrane beta strand</keyword>
<dbReference type="Pfam" id="PF00593">
    <property type="entry name" value="TonB_dep_Rec_b-barrel"/>
    <property type="match status" value="1"/>
</dbReference>
<dbReference type="InterPro" id="IPR000531">
    <property type="entry name" value="Beta-barrel_TonB"/>
</dbReference>
<dbReference type="SUPFAM" id="SSF49464">
    <property type="entry name" value="Carboxypeptidase regulatory domain-like"/>
    <property type="match status" value="1"/>
</dbReference>
<dbReference type="Pfam" id="PF07715">
    <property type="entry name" value="Plug"/>
    <property type="match status" value="1"/>
</dbReference>
<dbReference type="InterPro" id="IPR039426">
    <property type="entry name" value="TonB-dep_rcpt-like"/>
</dbReference>
<dbReference type="InterPro" id="IPR037066">
    <property type="entry name" value="Plug_dom_sf"/>
</dbReference>
<dbReference type="InterPro" id="IPR036942">
    <property type="entry name" value="Beta-barrel_TonB_sf"/>
</dbReference>
<evidence type="ECO:0000256" key="3">
    <source>
        <dbReference type="ARBA" id="ARBA00022452"/>
    </source>
</evidence>
<keyword evidence="5 9" id="KW-0798">TonB box</keyword>
<evidence type="ECO:0000259" key="12">
    <source>
        <dbReference type="Pfam" id="PF07715"/>
    </source>
</evidence>
<gene>
    <name evidence="13" type="ORF">FHS56_001996</name>
</gene>
<evidence type="ECO:0000256" key="7">
    <source>
        <dbReference type="ARBA" id="ARBA00023237"/>
    </source>
</evidence>
<evidence type="ECO:0000256" key="6">
    <source>
        <dbReference type="ARBA" id="ARBA00023136"/>
    </source>
</evidence>
<keyword evidence="14" id="KW-1185">Reference proteome</keyword>
<dbReference type="Gene3D" id="2.60.40.1120">
    <property type="entry name" value="Carboxypeptidase-like, regulatory domain"/>
    <property type="match status" value="1"/>
</dbReference>
<feature type="signal peptide" evidence="10">
    <location>
        <begin position="1"/>
        <end position="26"/>
    </location>
</feature>
<proteinExistence type="inferred from homology"/>
<evidence type="ECO:0000256" key="5">
    <source>
        <dbReference type="ARBA" id="ARBA00023077"/>
    </source>
</evidence>
<keyword evidence="7 8" id="KW-0998">Cell outer membrane</keyword>
<evidence type="ECO:0000256" key="2">
    <source>
        <dbReference type="ARBA" id="ARBA00022448"/>
    </source>
</evidence>
<dbReference type="SUPFAM" id="SSF56935">
    <property type="entry name" value="Porins"/>
    <property type="match status" value="1"/>
</dbReference>
<accession>A0A846MSR3</accession>
<protein>
    <recommendedName>
        <fullName evidence="15">TonB-dependent receptor</fullName>
    </recommendedName>
</protein>
<comment type="caution">
    <text evidence="13">The sequence shown here is derived from an EMBL/GenBank/DDBJ whole genome shotgun (WGS) entry which is preliminary data.</text>
</comment>
<comment type="subcellular location">
    <subcellularLocation>
        <location evidence="1 8">Cell outer membrane</location>
        <topology evidence="1 8">Multi-pass membrane protein</topology>
    </subcellularLocation>
</comment>
<dbReference type="RefSeq" id="WP_243844205.1">
    <property type="nucleotide sequence ID" value="NZ_JAASRN010000003.1"/>
</dbReference>
<evidence type="ECO:0000256" key="4">
    <source>
        <dbReference type="ARBA" id="ARBA00022692"/>
    </source>
</evidence>
<dbReference type="InterPro" id="IPR012910">
    <property type="entry name" value="Plug_dom"/>
</dbReference>
<evidence type="ECO:0000313" key="14">
    <source>
        <dbReference type="Proteomes" id="UP000537126"/>
    </source>
</evidence>
<keyword evidence="10" id="KW-0732">Signal</keyword>
<sequence>MKKILFLWLCVGMVACIPFYHTQAQQAPTPRHTISGYVKDAETGEDLIGVTVSVPSLKIGAVTNEYGFYSLSLPAGDTLTIEFYFIGYEKVVQQVYLSRDRRLDIRLRPEALSIQQVVISTDPFQEKLDAPQMSVERLTMEEVKSIPIIFGEADLVKALQLKPGVQSGSEGSSGLYVRGGGADQNLILLDEALVYNPSHLFGFFSIFNPDAVKDVTLYKGDFPAKFGGRLSSVLDVRLKEGNKQQFSGEGGVGLISSRLTLEAPLVKDKASFIVSGRRTYFDLITRQINKANKDNPDYNPIPDYYFYDLNTKVNVELDEKNRLFLSGYFGRDVFQFNNNNFNFNFDWGNATSTLRWNHIIHPRLFMNASFIFSDYKYQINNQFNAFNFNIGSSIRDYNGKLDFEYSPNRKHFIRFGYQHTYHQFEVSRLRFKSEDRRVDFESGQNFEGHEMGAYIQDDIDWSERWRSEIGLRVSAFSNQGKWYYGIEPRASVRWRASDKTSFKAGYALMNQYVHLVSNSGTSLPTDIWYPSNRVVAPQQSQQVAIGMSRTLAKGNFFFNTEVYYKWMANQIDYKDGAQLFFNDNLDKEFVFGKGWGYGWEVYLEKKKGRTTGWVGYTLSWTFRQFADSSNGNAPINNGKPFFPRYDRRHDVSVVLMHRFTERWSAGFNFVFGTGNAFSLPTGRFIYQDLPGKNPVVVPIYPERNNYRLPDYHRADVSLTYKLRPRWGEGSIMFSVYNVYNRRNAFFVYFEEVKDPNTDQTLYFQAKQVTLFPIIPTFTLNFKF</sequence>
<keyword evidence="6 8" id="KW-0472">Membrane</keyword>
<keyword evidence="4 8" id="KW-0812">Transmembrane</keyword>
<evidence type="ECO:0008006" key="15">
    <source>
        <dbReference type="Google" id="ProtNLM"/>
    </source>
</evidence>
<dbReference type="Pfam" id="PF13715">
    <property type="entry name" value="CarbopepD_reg_2"/>
    <property type="match status" value="1"/>
</dbReference>
<dbReference type="PROSITE" id="PS52016">
    <property type="entry name" value="TONB_DEPENDENT_REC_3"/>
    <property type="match status" value="1"/>
</dbReference>
<keyword evidence="2 8" id="KW-0813">Transport</keyword>
<evidence type="ECO:0000256" key="8">
    <source>
        <dbReference type="PROSITE-ProRule" id="PRU01360"/>
    </source>
</evidence>
<feature type="domain" description="TonB-dependent receptor-like beta-barrel" evidence="11">
    <location>
        <begin position="294"/>
        <end position="738"/>
    </location>
</feature>
<dbReference type="InterPro" id="IPR008969">
    <property type="entry name" value="CarboxyPept-like_regulatory"/>
</dbReference>
<dbReference type="PROSITE" id="PS51257">
    <property type="entry name" value="PROKAR_LIPOPROTEIN"/>
    <property type="match status" value="1"/>
</dbReference>
<feature type="chain" id="PRO_5032929056" description="TonB-dependent receptor" evidence="10">
    <location>
        <begin position="27"/>
        <end position="783"/>
    </location>
</feature>
<comment type="similarity">
    <text evidence="8 9">Belongs to the TonB-dependent receptor family.</text>
</comment>
<dbReference type="GO" id="GO:0009279">
    <property type="term" value="C:cell outer membrane"/>
    <property type="evidence" value="ECO:0007669"/>
    <property type="project" value="UniProtKB-SubCell"/>
</dbReference>
<dbReference type="Proteomes" id="UP000537126">
    <property type="component" value="Unassembled WGS sequence"/>
</dbReference>
<evidence type="ECO:0000259" key="11">
    <source>
        <dbReference type="Pfam" id="PF00593"/>
    </source>
</evidence>
<evidence type="ECO:0000256" key="1">
    <source>
        <dbReference type="ARBA" id="ARBA00004571"/>
    </source>
</evidence>
<dbReference type="Gene3D" id="2.170.130.10">
    <property type="entry name" value="TonB-dependent receptor, plug domain"/>
    <property type="match status" value="1"/>
</dbReference>
<evidence type="ECO:0000256" key="9">
    <source>
        <dbReference type="RuleBase" id="RU003357"/>
    </source>
</evidence>
<name>A0A846MSR3_9BACT</name>
<dbReference type="AlphaFoldDB" id="A0A846MSR3"/>
<evidence type="ECO:0000256" key="10">
    <source>
        <dbReference type="SAM" id="SignalP"/>
    </source>
</evidence>
<dbReference type="Gene3D" id="2.40.170.20">
    <property type="entry name" value="TonB-dependent receptor, beta-barrel domain"/>
    <property type="match status" value="1"/>
</dbReference>
<feature type="domain" description="TonB-dependent receptor plug" evidence="12">
    <location>
        <begin position="151"/>
        <end position="229"/>
    </location>
</feature>
<evidence type="ECO:0000313" key="13">
    <source>
        <dbReference type="EMBL" id="NIK74471.1"/>
    </source>
</evidence>
<organism evidence="13 14">
    <name type="scientific">Thermonema lapsum</name>
    <dbReference type="NCBI Taxonomy" id="28195"/>
    <lineage>
        <taxon>Bacteria</taxon>
        <taxon>Pseudomonadati</taxon>
        <taxon>Bacteroidota</taxon>
        <taxon>Cytophagia</taxon>
        <taxon>Cytophagales</taxon>
        <taxon>Thermonemataceae</taxon>
        <taxon>Thermonema</taxon>
    </lineage>
</organism>